<evidence type="ECO:0000313" key="1">
    <source>
        <dbReference type="EMBL" id="GAI90889.1"/>
    </source>
</evidence>
<organism evidence="1">
    <name type="scientific">marine sediment metagenome</name>
    <dbReference type="NCBI Taxonomy" id="412755"/>
    <lineage>
        <taxon>unclassified sequences</taxon>
        <taxon>metagenomes</taxon>
        <taxon>ecological metagenomes</taxon>
    </lineage>
</organism>
<name>X1UEW8_9ZZZZ</name>
<feature type="non-terminal residue" evidence="1">
    <location>
        <position position="272"/>
    </location>
</feature>
<dbReference type="EMBL" id="BARW01020377">
    <property type="protein sequence ID" value="GAI90889.1"/>
    <property type="molecule type" value="Genomic_DNA"/>
</dbReference>
<dbReference type="SUPFAM" id="SSF46689">
    <property type="entry name" value="Homeodomain-like"/>
    <property type="match status" value="1"/>
</dbReference>
<feature type="non-terminal residue" evidence="1">
    <location>
        <position position="1"/>
    </location>
</feature>
<reference evidence="1" key="1">
    <citation type="journal article" date="2014" name="Front. Microbiol.">
        <title>High frequency of phylogenetically diverse reductive dehalogenase-homologous genes in deep subseafloor sedimentary metagenomes.</title>
        <authorList>
            <person name="Kawai M."/>
            <person name="Futagami T."/>
            <person name="Toyoda A."/>
            <person name="Takaki Y."/>
            <person name="Nishi S."/>
            <person name="Hori S."/>
            <person name="Arai W."/>
            <person name="Tsubouchi T."/>
            <person name="Morono Y."/>
            <person name="Uchiyama I."/>
            <person name="Ito T."/>
            <person name="Fujiyama A."/>
            <person name="Inagaki F."/>
            <person name="Takami H."/>
        </authorList>
    </citation>
    <scope>NUCLEOTIDE SEQUENCE</scope>
    <source>
        <strain evidence="1">Expedition CK06-06</strain>
    </source>
</reference>
<sequence>KNYDDVPFNRIQYYRYKKKFEESGSLGLEDKRNKGVNRKLNAENEAFIAGCIKSNPNVSLKWLQQELINRFDCELSPSGITKAIQRIFPNKEKRSRGRPVKLKREIQISPCSGFELIIALAYHLGWVYMTAGVISDAIADLKEKKEYEFNKKYTDKQGRDNKGRFTCEYNQRKEVRENRFLSVTQKRLKKNWQSMNIVYEKRKAIERKSLALLSLPIVTMNGDIHTVNTALGQTLKHFSGFDYKQSTLTKYMNELKYLGVSTKLLEEMIKFW</sequence>
<dbReference type="AlphaFoldDB" id="X1UEW8"/>
<gene>
    <name evidence="1" type="ORF">S12H4_34445</name>
</gene>
<dbReference type="InterPro" id="IPR009057">
    <property type="entry name" value="Homeodomain-like_sf"/>
</dbReference>
<protein>
    <submittedName>
        <fullName evidence="1">Uncharacterized protein</fullName>
    </submittedName>
</protein>
<accession>X1UEW8</accession>
<comment type="caution">
    <text evidence="1">The sequence shown here is derived from an EMBL/GenBank/DDBJ whole genome shotgun (WGS) entry which is preliminary data.</text>
</comment>
<proteinExistence type="predicted"/>